<dbReference type="EnsemblPlants" id="Pp3c6_16870V3.1">
    <property type="protein sequence ID" value="Pp3c6_16870V3.1"/>
    <property type="gene ID" value="Pp3c6_16870"/>
</dbReference>
<dbReference type="EnsemblPlants" id="Pp3c6_16850V3.1">
    <property type="protein sequence ID" value="Pp3c6_16850V3.1"/>
    <property type="gene ID" value="Pp3c6_16850"/>
</dbReference>
<dbReference type="PaxDb" id="3218-PP1S240_64V6.1"/>
<organism evidence="2">
    <name type="scientific">Physcomitrium patens</name>
    <name type="common">Spreading-leaved earth moss</name>
    <name type="synonym">Physcomitrella patens</name>
    <dbReference type="NCBI Taxonomy" id="3218"/>
    <lineage>
        <taxon>Eukaryota</taxon>
        <taxon>Viridiplantae</taxon>
        <taxon>Streptophyta</taxon>
        <taxon>Embryophyta</taxon>
        <taxon>Bryophyta</taxon>
        <taxon>Bryophytina</taxon>
        <taxon>Bryopsida</taxon>
        <taxon>Funariidae</taxon>
        <taxon>Funariales</taxon>
        <taxon>Funariaceae</taxon>
        <taxon>Physcomitrium</taxon>
    </lineage>
</organism>
<dbReference type="EnsemblPlants" id="Pp3c6_16850V3.2">
    <property type="protein sequence ID" value="Pp3c6_16850V3.2"/>
    <property type="gene ID" value="Pp3c6_16850"/>
</dbReference>
<dbReference type="EnsemblPlants" id="Pp3c6_16870V3.2">
    <property type="protein sequence ID" value="Pp3c6_16870V3.2"/>
    <property type="gene ID" value="Pp3c6_16870"/>
</dbReference>
<name>A0A2K1KFX6_PHYPA</name>
<sequence length="316" mass="33247">MSTRSAASVWRYATLVVAAAALALLFTAGSADATYPTCPSGYKDCDSYKPGCETCISNDPNNCGDCGKKCVAPAYAFTKCNNGKCDYSCKPGWANCDYDWKNGCETDTGKDANNCGACGQKCKDVPYAISQCSNGKCQYSCKPGWANCDGSWDNGCETDTGKDVSNCGACGQKCKDVAYATTQCSNGKCLYTCKPGWANCDSNWMNGCETDTGKDLNNCGGCGKVCKSVPYATTSCNGGSCQNTCKPGWANCDGDWSNGCEKDTGKDVYNCGGCGKKCPTPSYKDGEATCSNGQCGQGCKKGTKFDSYKKCCVPSY</sequence>
<dbReference type="AlphaFoldDB" id="A0A2K1KFX6"/>
<keyword evidence="1" id="KW-0732">Signal</keyword>
<dbReference type="Gramene" id="Pp3c6_16850V3.2">
    <property type="protein sequence ID" value="Pp3c6_16850V3.2"/>
    <property type="gene ID" value="Pp3c6_16850"/>
</dbReference>
<dbReference type="Proteomes" id="UP000006727">
    <property type="component" value="Chromosome 6"/>
</dbReference>
<evidence type="ECO:0000313" key="3">
    <source>
        <dbReference type="EMBL" id="PNR52683.1"/>
    </source>
</evidence>
<gene>
    <name evidence="4" type="primary">LOC112283230</name>
    <name evidence="2" type="ORF">PHYPA_009056</name>
    <name evidence="3" type="ORF">PHYPA_009057</name>
</gene>
<feature type="signal peptide" evidence="1">
    <location>
        <begin position="1"/>
        <end position="33"/>
    </location>
</feature>
<evidence type="ECO:0008006" key="6">
    <source>
        <dbReference type="Google" id="ProtNLM"/>
    </source>
</evidence>
<dbReference type="EMBL" id="ABEU02000006">
    <property type="protein sequence ID" value="PNR52683.1"/>
    <property type="molecule type" value="Genomic_DNA"/>
</dbReference>
<evidence type="ECO:0000313" key="4">
    <source>
        <dbReference type="EnsemblPlants" id="Pp3c6_16850V3.1"/>
    </source>
</evidence>
<accession>A0A2K1KFX6</accession>
<dbReference type="RefSeq" id="XP_024377463.1">
    <property type="nucleotide sequence ID" value="XM_024521695.2"/>
</dbReference>
<dbReference type="KEGG" id="ppp:112283229"/>
<dbReference type="GeneID" id="112283230"/>
<reference evidence="2 5" key="1">
    <citation type="journal article" date="2008" name="Science">
        <title>The Physcomitrella genome reveals evolutionary insights into the conquest of land by plants.</title>
        <authorList>
            <person name="Rensing S."/>
            <person name="Lang D."/>
            <person name="Zimmer A."/>
            <person name="Terry A."/>
            <person name="Salamov A."/>
            <person name="Shapiro H."/>
            <person name="Nishiyama T."/>
            <person name="Perroud P.-F."/>
            <person name="Lindquist E."/>
            <person name="Kamisugi Y."/>
            <person name="Tanahashi T."/>
            <person name="Sakakibara K."/>
            <person name="Fujita T."/>
            <person name="Oishi K."/>
            <person name="Shin-I T."/>
            <person name="Kuroki Y."/>
            <person name="Toyoda A."/>
            <person name="Suzuki Y."/>
            <person name="Hashimoto A."/>
            <person name="Yamaguchi K."/>
            <person name="Sugano A."/>
            <person name="Kohara Y."/>
            <person name="Fujiyama A."/>
            <person name="Anterola A."/>
            <person name="Aoki S."/>
            <person name="Ashton N."/>
            <person name="Barbazuk W.B."/>
            <person name="Barker E."/>
            <person name="Bennetzen J."/>
            <person name="Bezanilla M."/>
            <person name="Blankenship R."/>
            <person name="Cho S.H."/>
            <person name="Dutcher S."/>
            <person name="Estelle M."/>
            <person name="Fawcett J.A."/>
            <person name="Gundlach H."/>
            <person name="Hanada K."/>
            <person name="Heyl A."/>
            <person name="Hicks K.A."/>
            <person name="Hugh J."/>
            <person name="Lohr M."/>
            <person name="Mayer K."/>
            <person name="Melkozernov A."/>
            <person name="Murata T."/>
            <person name="Nelson D."/>
            <person name="Pils B."/>
            <person name="Prigge M."/>
            <person name="Reiss B."/>
            <person name="Renner T."/>
            <person name="Rombauts S."/>
            <person name="Rushton P."/>
            <person name="Sanderfoot A."/>
            <person name="Schween G."/>
            <person name="Shiu S.-H."/>
            <person name="Stueber K."/>
            <person name="Theodoulou F.L."/>
            <person name="Tu H."/>
            <person name="Van de Peer Y."/>
            <person name="Verrier P.J."/>
            <person name="Waters E."/>
            <person name="Wood A."/>
            <person name="Yang L."/>
            <person name="Cove D."/>
            <person name="Cuming A."/>
            <person name="Hasebe M."/>
            <person name="Lucas S."/>
            <person name="Mishler D.B."/>
            <person name="Reski R."/>
            <person name="Grigoriev I."/>
            <person name="Quatrano R.S."/>
            <person name="Boore J.L."/>
        </authorList>
    </citation>
    <scope>NUCLEOTIDE SEQUENCE [LARGE SCALE GENOMIC DNA]</scope>
    <source>
        <strain evidence="4 5">cv. Gransden 2004</strain>
    </source>
</reference>
<evidence type="ECO:0000313" key="2">
    <source>
        <dbReference type="EMBL" id="PNR52682.1"/>
    </source>
</evidence>
<feature type="chain" id="PRO_5014294069" description="TNFR-Cys domain-containing protein" evidence="1">
    <location>
        <begin position="34"/>
        <end position="316"/>
    </location>
</feature>
<evidence type="ECO:0000313" key="5">
    <source>
        <dbReference type="Proteomes" id="UP000006727"/>
    </source>
</evidence>
<dbReference type="Gramene" id="Pp3c6_16850V3.1">
    <property type="protein sequence ID" value="Pp3c6_16850V3.1"/>
    <property type="gene ID" value="Pp3c6_16850"/>
</dbReference>
<keyword evidence="5" id="KW-1185">Reference proteome</keyword>
<evidence type="ECO:0000256" key="1">
    <source>
        <dbReference type="SAM" id="SignalP"/>
    </source>
</evidence>
<dbReference type="Gramene" id="Pp3c6_16870V3.2">
    <property type="protein sequence ID" value="Pp3c6_16870V3.2"/>
    <property type="gene ID" value="Pp3c6_16870"/>
</dbReference>
<protein>
    <recommendedName>
        <fullName evidence="6">TNFR-Cys domain-containing protein</fullName>
    </recommendedName>
</protein>
<proteinExistence type="predicted"/>
<dbReference type="Gramene" id="Pp3c6_16870V3.1">
    <property type="protein sequence ID" value="Pp3c6_16870V3.1"/>
    <property type="gene ID" value="Pp3c6_16870"/>
</dbReference>
<reference evidence="4" key="3">
    <citation type="submission" date="2020-12" db="UniProtKB">
        <authorList>
            <consortium name="EnsemblPlants"/>
        </authorList>
    </citation>
    <scope>IDENTIFICATION</scope>
</reference>
<dbReference type="OrthoDB" id="2013942at2759"/>
<dbReference type="EMBL" id="ABEU02000006">
    <property type="protein sequence ID" value="PNR52682.1"/>
    <property type="molecule type" value="Genomic_DNA"/>
</dbReference>
<reference evidence="2 5" key="2">
    <citation type="journal article" date="2018" name="Plant J.">
        <title>The Physcomitrella patens chromosome-scale assembly reveals moss genome structure and evolution.</title>
        <authorList>
            <person name="Lang D."/>
            <person name="Ullrich K.K."/>
            <person name="Murat F."/>
            <person name="Fuchs J."/>
            <person name="Jenkins J."/>
            <person name="Haas F.B."/>
            <person name="Piednoel M."/>
            <person name="Gundlach H."/>
            <person name="Van Bel M."/>
            <person name="Meyberg R."/>
            <person name="Vives C."/>
            <person name="Morata J."/>
            <person name="Symeonidi A."/>
            <person name="Hiss M."/>
            <person name="Muchero W."/>
            <person name="Kamisugi Y."/>
            <person name="Saleh O."/>
            <person name="Blanc G."/>
            <person name="Decker E.L."/>
            <person name="van Gessel N."/>
            <person name="Grimwood J."/>
            <person name="Hayes R.D."/>
            <person name="Graham S.W."/>
            <person name="Gunter L.E."/>
            <person name="McDaniel S.F."/>
            <person name="Hoernstein S.N.W."/>
            <person name="Larsson A."/>
            <person name="Li F.W."/>
            <person name="Perroud P.F."/>
            <person name="Phillips J."/>
            <person name="Ranjan P."/>
            <person name="Rokshar D.S."/>
            <person name="Rothfels C.J."/>
            <person name="Schneider L."/>
            <person name="Shu S."/>
            <person name="Stevenson D.W."/>
            <person name="Thummler F."/>
            <person name="Tillich M."/>
            <person name="Villarreal Aguilar J.C."/>
            <person name="Widiez T."/>
            <person name="Wong G.K."/>
            <person name="Wymore A."/>
            <person name="Zhang Y."/>
            <person name="Zimmer A.D."/>
            <person name="Quatrano R.S."/>
            <person name="Mayer K.F.X."/>
            <person name="Goodstein D."/>
            <person name="Casacuberta J.M."/>
            <person name="Vandepoele K."/>
            <person name="Reski R."/>
            <person name="Cuming A.C."/>
            <person name="Tuskan G.A."/>
            <person name="Maumus F."/>
            <person name="Salse J."/>
            <person name="Schmutz J."/>
            <person name="Rensing S.A."/>
        </authorList>
    </citation>
    <scope>NUCLEOTIDE SEQUENCE [LARGE SCALE GENOMIC DNA]</scope>
    <source>
        <strain evidence="4 5">cv. Gransden 2004</strain>
    </source>
</reference>